<gene>
    <name evidence="3" type="ORF">FA09DRAFT_358094</name>
</gene>
<protein>
    <submittedName>
        <fullName evidence="3">Uncharacterized protein</fullName>
    </submittedName>
</protein>
<feature type="region of interest" description="Disordered" evidence="1">
    <location>
        <begin position="369"/>
        <end position="406"/>
    </location>
</feature>
<feature type="transmembrane region" description="Helical" evidence="2">
    <location>
        <begin position="20"/>
        <end position="46"/>
    </location>
</feature>
<name>A0A316ZG46_9BASI</name>
<feature type="transmembrane region" description="Helical" evidence="2">
    <location>
        <begin position="66"/>
        <end position="92"/>
    </location>
</feature>
<dbReference type="GeneID" id="37272455"/>
<feature type="region of interest" description="Disordered" evidence="1">
    <location>
        <begin position="303"/>
        <end position="323"/>
    </location>
</feature>
<evidence type="ECO:0000256" key="2">
    <source>
        <dbReference type="SAM" id="Phobius"/>
    </source>
</evidence>
<feature type="transmembrane region" description="Helical" evidence="2">
    <location>
        <begin position="243"/>
        <end position="270"/>
    </location>
</feature>
<feature type="compositionally biased region" description="Low complexity" evidence="1">
    <location>
        <begin position="453"/>
        <end position="467"/>
    </location>
</feature>
<evidence type="ECO:0000256" key="1">
    <source>
        <dbReference type="SAM" id="MobiDB-lite"/>
    </source>
</evidence>
<evidence type="ECO:0000313" key="3">
    <source>
        <dbReference type="EMBL" id="PWO00728.1"/>
    </source>
</evidence>
<proteinExistence type="predicted"/>
<keyword evidence="2" id="KW-0812">Transmembrane</keyword>
<feature type="compositionally biased region" description="Low complexity" evidence="1">
    <location>
        <begin position="374"/>
        <end position="401"/>
    </location>
</feature>
<dbReference type="Proteomes" id="UP000245946">
    <property type="component" value="Unassembled WGS sequence"/>
</dbReference>
<dbReference type="EMBL" id="KZ819284">
    <property type="protein sequence ID" value="PWO00728.1"/>
    <property type="molecule type" value="Genomic_DNA"/>
</dbReference>
<feature type="region of interest" description="Disordered" evidence="1">
    <location>
        <begin position="449"/>
        <end position="557"/>
    </location>
</feature>
<feature type="transmembrane region" description="Helical" evidence="2">
    <location>
        <begin position="154"/>
        <end position="171"/>
    </location>
</feature>
<accession>A0A316ZG46</accession>
<keyword evidence="4" id="KW-1185">Reference proteome</keyword>
<reference evidence="3 4" key="1">
    <citation type="journal article" date="2018" name="Mol. Biol. Evol.">
        <title>Broad Genomic Sampling Reveals a Smut Pathogenic Ancestry of the Fungal Clade Ustilaginomycotina.</title>
        <authorList>
            <person name="Kijpornyongpan T."/>
            <person name="Mondo S.J."/>
            <person name="Barry K."/>
            <person name="Sandor L."/>
            <person name="Lee J."/>
            <person name="Lipzen A."/>
            <person name="Pangilinan J."/>
            <person name="LaButti K."/>
            <person name="Hainaut M."/>
            <person name="Henrissat B."/>
            <person name="Grigoriev I.V."/>
            <person name="Spatafora J.W."/>
            <person name="Aime M.C."/>
        </authorList>
    </citation>
    <scope>NUCLEOTIDE SEQUENCE [LARGE SCALE GENOMIC DNA]</scope>
    <source>
        <strain evidence="3 4">MCA 4186</strain>
    </source>
</reference>
<dbReference type="RefSeq" id="XP_025601006.1">
    <property type="nucleotide sequence ID" value="XM_025744911.1"/>
</dbReference>
<feature type="transmembrane region" description="Helical" evidence="2">
    <location>
        <begin position="191"/>
        <end position="211"/>
    </location>
</feature>
<keyword evidence="2" id="KW-1133">Transmembrane helix</keyword>
<dbReference type="OrthoDB" id="2548432at2759"/>
<dbReference type="AlphaFoldDB" id="A0A316ZG46"/>
<keyword evidence="2" id="KW-0472">Membrane</keyword>
<sequence>MASEYPASALLGNASVPLPLVRTGVLFIIVYSTCTALLFLLLATVLRRHSFGEASPAERRARLPMLAVLSLSMVLGLLGSILNTVFWATLLLRDREQSTMRAAPYWCATTSFLFITPLVAHCALVLRIVAFYPPMLAASGKRWAVAAFPTLMKVVRIPFIVLYLVAGYRSVAATGAGGFDEGLARPMETKWAVAYFALTFLDNAYTTLFLLRKFHQLGYEAGLHDNALLVRRRTWLVDQAKQTCLAIGFSHIIPTLFTLVVVICLATPAVGRTRNGFILVANVFVSVFGSTLACTNSSARWRDDRFANGTPGPRNSVPRRGSFSDIEGGLLARGRTYSIQQQSQQPTSQSMLRDTSSVSCMTALDERRQRRWRAPAGRQVRIGPAHAEAAETARASGAAPRQAPLSSRSLARQLAAYAGPGSGLGFFRAPASSGEPVAPHHPVYTHDTEKTLSAGSSSGSARSGCGSDKTPAPSSDDERLAPLSCEMTELGRPASANPPSSPLRQTPPSRRLSAWALFGSRTGQANDDAAASPRTPHPLATPIMSRSPSASPDVSEAWHSAAPDFDLEVDFRRSR</sequence>
<organism evidence="3 4">
    <name type="scientific">Tilletiopsis washingtonensis</name>
    <dbReference type="NCBI Taxonomy" id="58919"/>
    <lineage>
        <taxon>Eukaryota</taxon>
        <taxon>Fungi</taxon>
        <taxon>Dikarya</taxon>
        <taxon>Basidiomycota</taxon>
        <taxon>Ustilaginomycotina</taxon>
        <taxon>Exobasidiomycetes</taxon>
        <taxon>Entylomatales</taxon>
        <taxon>Entylomatales incertae sedis</taxon>
        <taxon>Tilletiopsis</taxon>
    </lineage>
</organism>
<feature type="transmembrane region" description="Helical" evidence="2">
    <location>
        <begin position="276"/>
        <end position="295"/>
    </location>
</feature>
<evidence type="ECO:0000313" key="4">
    <source>
        <dbReference type="Proteomes" id="UP000245946"/>
    </source>
</evidence>
<feature type="transmembrane region" description="Helical" evidence="2">
    <location>
        <begin position="112"/>
        <end position="133"/>
    </location>
</feature>